<dbReference type="RefSeq" id="WP_207566154.1">
    <property type="nucleotide sequence ID" value="NZ_CP071446.1"/>
</dbReference>
<feature type="transmembrane region" description="Helical" evidence="9">
    <location>
        <begin position="423"/>
        <end position="443"/>
    </location>
</feature>
<feature type="transmembrane region" description="Helical" evidence="9">
    <location>
        <begin position="526"/>
        <end position="549"/>
    </location>
</feature>
<dbReference type="InterPro" id="IPR004131">
    <property type="entry name" value="PPase-energised_H-pump"/>
</dbReference>
<organism evidence="10 11">
    <name type="scientific">Thermosipho ferrireducens</name>
    <dbReference type="NCBI Taxonomy" id="2571116"/>
    <lineage>
        <taxon>Bacteria</taxon>
        <taxon>Thermotogati</taxon>
        <taxon>Thermotogota</taxon>
        <taxon>Thermotogae</taxon>
        <taxon>Thermotogales</taxon>
        <taxon>Fervidobacteriaceae</taxon>
        <taxon>Thermosipho</taxon>
    </lineage>
</organism>
<evidence type="ECO:0000256" key="7">
    <source>
        <dbReference type="ARBA" id="ARBA00023065"/>
    </source>
</evidence>
<sequence length="712" mass="75546">MIYFIPPVLAIFFALLNYSLVVKHSEGTDKMKEISQAIRKGADAFISHEYSVVFKLAVPIAIVIGILTAWYVGVSFLIGAIMSSLAGFIGMKIATRANVRVANKARTTKDISPTLKLAFQGGSVMGLSVGGFALLGLVIVFYLFRHQLEPDQLVIVKNFLGVNFIPFAMTVSGYALGCSIIAMFDRVGGGVYTKAADMAADLVGKTELKLPEDDPRNPATIADNVGDNVGDVAGLGADLLESYVGSILSAIVLASYIYALSGSKFYDTAKKLIYYPLSYTMIGLLASIIGIYYVILKKGTKKPHRDLNVALFTSAALSLLGNLIFTILFFKDVKNLEVFGFKFGALSPYAASVLGVFSGIIIGLLAEYYTSDDFKPTRILSEKSKQGTAIVISGGMALGMRSVFLPSLFLFFAILLADYFSGIYGVAMASVGMLSFVATSVSVDSYGPIADNAGGISEMAELEPQVREITDKLDMVGNTTAAIGKGFAIGSAALAALSLFSSYIFSQASPGQVAADVLGLLKLNMINARTLSGAIVGAALPYMFSGILIESVVKSAAIMVDEIRRQFREIPGILEGKAKPDYERCITISASGALKQMVTPTLIAVTTPLISGFLFGTEFVGGVLVGTTLSGIMLALFSANSGGAWDNAKKHLEQGRLEGLGKGTPEHSALVIGDTVGDPLKDTVGPSLDILIKIMSVVSLIMAPLFMVYHLF</sequence>
<feature type="transmembrane region" description="Helical" evidence="9">
    <location>
        <begin position="487"/>
        <end position="506"/>
    </location>
</feature>
<feature type="transmembrane region" description="Helical" evidence="9">
    <location>
        <begin position="619"/>
        <end position="639"/>
    </location>
</feature>
<proteinExistence type="inferred from homology"/>
<evidence type="ECO:0000313" key="10">
    <source>
        <dbReference type="EMBL" id="QTA37429.1"/>
    </source>
</evidence>
<feature type="transmembrane region" description="Helical" evidence="9">
    <location>
        <begin position="243"/>
        <end position="261"/>
    </location>
</feature>
<dbReference type="Proteomes" id="UP000671862">
    <property type="component" value="Chromosome"/>
</dbReference>
<comment type="function">
    <text evidence="9">Sodium pump that utilizes the energy of pyrophosphate hydrolysis as the driving force for Na(+) movement across the membrane.</text>
</comment>
<accession>A0ABX7S4P2</accession>
<comment type="subcellular location">
    <subcellularLocation>
        <location evidence="9">Cell membrane</location>
        <topology evidence="9">Multi-pass membrane protein</topology>
    </subcellularLocation>
    <subcellularLocation>
        <location evidence="1">Endomembrane system</location>
        <topology evidence="1">Multi-pass membrane protein</topology>
    </subcellularLocation>
</comment>
<dbReference type="EC" id="7.2.3.1" evidence="9"/>
<feature type="transmembrane region" description="Helical" evidence="9">
    <location>
        <begin position="164"/>
        <end position="184"/>
    </location>
</feature>
<keyword evidence="2 9" id="KW-0813">Transport</keyword>
<comment type="caution">
    <text evidence="9">Lacks conserved residue(s) required for the propagation of feature annotation.</text>
</comment>
<dbReference type="EMBL" id="CP071446">
    <property type="protein sequence ID" value="QTA37429.1"/>
    <property type="molecule type" value="Genomic_DNA"/>
</dbReference>
<evidence type="ECO:0000256" key="5">
    <source>
        <dbReference type="ARBA" id="ARBA00022967"/>
    </source>
</evidence>
<feature type="transmembrane region" description="Helical" evidence="9">
    <location>
        <begin position="690"/>
        <end position="711"/>
    </location>
</feature>
<comment type="subunit">
    <text evidence="9">Homodimer.</text>
</comment>
<dbReference type="HAMAP" id="MF_01129">
    <property type="entry name" value="PPase_energized_pump"/>
    <property type="match status" value="1"/>
</dbReference>
<feature type="transmembrane region" description="Helical" evidence="9">
    <location>
        <begin position="390"/>
        <end position="417"/>
    </location>
</feature>
<evidence type="ECO:0000256" key="2">
    <source>
        <dbReference type="ARBA" id="ARBA00022448"/>
    </source>
</evidence>
<dbReference type="Pfam" id="PF03030">
    <property type="entry name" value="H_PPase"/>
    <property type="match status" value="1"/>
</dbReference>
<keyword evidence="5 9" id="KW-1278">Translocase</keyword>
<feature type="transmembrane region" description="Helical" evidence="9">
    <location>
        <begin position="307"/>
        <end position="329"/>
    </location>
</feature>
<keyword evidence="9" id="KW-0915">Sodium</keyword>
<keyword evidence="7 9" id="KW-0406">Ion transport</keyword>
<evidence type="ECO:0000313" key="11">
    <source>
        <dbReference type="Proteomes" id="UP000671862"/>
    </source>
</evidence>
<comment type="cofactor">
    <cofactor evidence="9">
        <name>Mg(2+)</name>
        <dbReference type="ChEBI" id="CHEBI:18420"/>
    </cofactor>
</comment>
<keyword evidence="9" id="KW-0630">Potassium</keyword>
<keyword evidence="10" id="KW-0378">Hydrolase</keyword>
<keyword evidence="6 9" id="KW-1133">Transmembrane helix</keyword>
<feature type="transmembrane region" description="Helical" evidence="9">
    <location>
        <begin position="115"/>
        <end position="144"/>
    </location>
</feature>
<name>A0ABX7S4P2_9BACT</name>
<dbReference type="PIRSF" id="PIRSF001265">
    <property type="entry name" value="H+-PPase"/>
    <property type="match status" value="1"/>
</dbReference>
<evidence type="ECO:0000256" key="9">
    <source>
        <dbReference type="HAMAP-Rule" id="MF_01129"/>
    </source>
</evidence>
<evidence type="ECO:0000256" key="3">
    <source>
        <dbReference type="ARBA" id="ARBA00022692"/>
    </source>
</evidence>
<keyword evidence="3 9" id="KW-0812">Transmembrane</keyword>
<feature type="site" description="Determinant of potassium dependence" evidence="9">
    <location>
        <position position="481"/>
    </location>
</feature>
<keyword evidence="11" id="KW-1185">Reference proteome</keyword>
<comment type="activity regulation">
    <text evidence="9">Requires K(+) for maximal activity.</text>
</comment>
<gene>
    <name evidence="9" type="primary">hppA</name>
    <name evidence="10" type="ORF">JYK00_06730</name>
</gene>
<evidence type="ECO:0000256" key="1">
    <source>
        <dbReference type="ARBA" id="ARBA00004127"/>
    </source>
</evidence>
<evidence type="ECO:0000256" key="4">
    <source>
        <dbReference type="ARBA" id="ARBA00022842"/>
    </source>
</evidence>
<dbReference type="GO" id="GO:0004427">
    <property type="term" value="F:inorganic diphosphate phosphatase activity"/>
    <property type="evidence" value="ECO:0007669"/>
    <property type="project" value="UniProtKB-EC"/>
</dbReference>
<keyword evidence="9" id="KW-1003">Cell membrane</keyword>
<comment type="catalytic activity">
    <reaction evidence="9">
        <text>Na(+)(in) + diphosphate + H2O = Na(+)(out) + 2 phosphate + H(+)</text>
        <dbReference type="Rhea" id="RHEA:57884"/>
        <dbReference type="ChEBI" id="CHEBI:15377"/>
        <dbReference type="ChEBI" id="CHEBI:15378"/>
        <dbReference type="ChEBI" id="CHEBI:29101"/>
        <dbReference type="ChEBI" id="CHEBI:33019"/>
        <dbReference type="ChEBI" id="CHEBI:43474"/>
        <dbReference type="EC" id="7.2.3.1"/>
    </reaction>
</comment>
<protein>
    <recommendedName>
        <fullName evidence="9">Putative K(+)-stimulated pyrophosphate-energized sodium pump</fullName>
        <ecNumber evidence="9">7.2.3.1</ecNumber>
    </recommendedName>
    <alternativeName>
        <fullName evidence="9">Membrane-bound sodium-translocating pyrophosphatase</fullName>
    </alternativeName>
    <alternativeName>
        <fullName evidence="9">Pyrophosphate-energized inorganic pyrophosphatase</fullName>
        <shortName evidence="9">Na(+)-PPase</shortName>
    </alternativeName>
</protein>
<keyword evidence="8 9" id="KW-0472">Membrane</keyword>
<dbReference type="NCBIfam" id="TIGR01104">
    <property type="entry name" value="V_PPase"/>
    <property type="match status" value="1"/>
</dbReference>
<dbReference type="NCBIfam" id="NF001960">
    <property type="entry name" value="PRK00733.3-5"/>
    <property type="match status" value="1"/>
</dbReference>
<reference evidence="10 11" key="1">
    <citation type="submission" date="2021-03" db="EMBL/GenBank/DDBJ databases">
        <title>Thermosipho ferrireducens sp.nov., an anaerobic thermophilic iron-reducing bacterium isolated from a deep-sea hydrothermal sulfide deposits.</title>
        <authorList>
            <person name="Zeng X."/>
            <person name="Chen Y."/>
            <person name="Shao Z."/>
        </authorList>
    </citation>
    <scope>NUCLEOTIDE SEQUENCE [LARGE SCALE GENOMIC DNA]</scope>
    <source>
        <strain evidence="10 11">JL129W03</strain>
    </source>
</reference>
<dbReference type="NCBIfam" id="NF001954">
    <property type="entry name" value="PRK00733.2-2"/>
    <property type="match status" value="1"/>
</dbReference>
<feature type="transmembrane region" description="Helical" evidence="9">
    <location>
        <begin position="349"/>
        <end position="369"/>
    </location>
</feature>
<feature type="transmembrane region" description="Helical" evidence="9">
    <location>
        <begin position="273"/>
        <end position="295"/>
    </location>
</feature>
<feature type="transmembrane region" description="Helical" evidence="9">
    <location>
        <begin position="6"/>
        <end position="22"/>
    </location>
</feature>
<comment type="similarity">
    <text evidence="9">Belongs to the H(+)-translocating pyrophosphatase (TC 3.A.10) family. K(+)-stimulated subfamily.</text>
</comment>
<keyword evidence="9" id="KW-0739">Sodium transport</keyword>
<dbReference type="PANTHER" id="PTHR31998">
    <property type="entry name" value="K(+)-INSENSITIVE PYROPHOSPHATE-ENERGIZED PROTON PUMP"/>
    <property type="match status" value="1"/>
</dbReference>
<keyword evidence="4 9" id="KW-0460">Magnesium</keyword>
<evidence type="ECO:0000256" key="6">
    <source>
        <dbReference type="ARBA" id="ARBA00022989"/>
    </source>
</evidence>
<evidence type="ECO:0000256" key="8">
    <source>
        <dbReference type="ARBA" id="ARBA00023136"/>
    </source>
</evidence>